<dbReference type="InterPro" id="IPR045030">
    <property type="entry name" value="LYSM1-4"/>
</dbReference>
<evidence type="ECO:0000256" key="1">
    <source>
        <dbReference type="SAM" id="MobiDB-lite"/>
    </source>
</evidence>
<reference evidence="3" key="2">
    <citation type="submission" date="2023-04" db="EMBL/GenBank/DDBJ databases">
        <authorList>
            <person name="Bruccoleri R.E."/>
            <person name="Oakeley E.J."/>
            <person name="Faust A.-M."/>
            <person name="Dessus-Babus S."/>
            <person name="Altorfer M."/>
            <person name="Burckhardt D."/>
            <person name="Oertli M."/>
            <person name="Naumann U."/>
            <person name="Petersen F."/>
            <person name="Wong J."/>
        </authorList>
    </citation>
    <scope>NUCLEOTIDE SEQUENCE</scope>
    <source>
        <strain evidence="3">GSM-AAB239-AS_SAM_17_03QT</strain>
        <tissue evidence="3">Leaf</tissue>
    </source>
</reference>
<keyword evidence="4" id="KW-1185">Reference proteome</keyword>
<name>A0AAX6FA61_IRIPA</name>
<feature type="domain" description="LysM" evidence="2">
    <location>
        <begin position="58"/>
        <end position="102"/>
    </location>
</feature>
<reference evidence="3" key="1">
    <citation type="journal article" date="2023" name="GigaByte">
        <title>Genome assembly of the bearded iris, Iris pallida Lam.</title>
        <authorList>
            <person name="Bruccoleri R.E."/>
            <person name="Oakeley E.J."/>
            <person name="Faust A.M.E."/>
            <person name="Altorfer M."/>
            <person name="Dessus-Babus S."/>
            <person name="Burckhardt D."/>
            <person name="Oertli M."/>
            <person name="Naumann U."/>
            <person name="Petersen F."/>
            <person name="Wong J."/>
        </authorList>
    </citation>
    <scope>NUCLEOTIDE SEQUENCE</scope>
    <source>
        <strain evidence="3">GSM-AAB239-AS_SAM_17_03QT</strain>
    </source>
</reference>
<feature type="compositionally biased region" description="Basic and acidic residues" evidence="1">
    <location>
        <begin position="225"/>
        <end position="237"/>
    </location>
</feature>
<dbReference type="PANTHER" id="PTHR20932:SF36">
    <property type="entry name" value="OS03G0110600 PROTEIN"/>
    <property type="match status" value="1"/>
</dbReference>
<evidence type="ECO:0000313" key="3">
    <source>
        <dbReference type="EMBL" id="KAJ6813093.1"/>
    </source>
</evidence>
<evidence type="ECO:0000259" key="2">
    <source>
        <dbReference type="PROSITE" id="PS51782"/>
    </source>
</evidence>
<dbReference type="SUPFAM" id="SSF54106">
    <property type="entry name" value="LysM domain"/>
    <property type="match status" value="1"/>
</dbReference>
<feature type="region of interest" description="Disordered" evidence="1">
    <location>
        <begin position="107"/>
        <end position="128"/>
    </location>
</feature>
<dbReference type="Gene3D" id="3.10.350.10">
    <property type="entry name" value="LysM domain"/>
    <property type="match status" value="1"/>
</dbReference>
<dbReference type="AlphaFoldDB" id="A0AAX6FA61"/>
<accession>A0AAX6FA61</accession>
<dbReference type="EMBL" id="JANAVB010030816">
    <property type="protein sequence ID" value="KAJ6813093.1"/>
    <property type="molecule type" value="Genomic_DNA"/>
</dbReference>
<protein>
    <recommendedName>
        <fullName evidence="2">LysM domain-containing protein</fullName>
    </recommendedName>
</protein>
<sequence>MKTERGFGSSHYFSEKYLDGFLSRPSSNGNGYAAVNISTSSSSSSNSSPSSPRVGNYIEHRVSKMDTLAGVAIKYGVEVADIRRMNGLVMDLQMFALKSLQIPLPGRHPPSPVLSNGSAANGEQTPPLRHHEDVLDSLQSLKLKPPRKVSPAMSTLQGFYGLPTPKTDPAIEGTEMAVYRTARVLSLEDGPLPRESPASDPSFSRPRKSRSLVFLENGDLSNESESDKSIRRRQKVEVDPPVRAPEILMKEENGGGFAGRTAAGLALRPKLGSRTDMDDSLMGDLFVSVRKSSSTSNLQDTEAAPSSSSSIWPTGKWSDAIARPNFFDGLPMFDGLPKPRTKTALD</sequence>
<dbReference type="Proteomes" id="UP001140949">
    <property type="component" value="Unassembled WGS sequence"/>
</dbReference>
<dbReference type="InterPro" id="IPR036779">
    <property type="entry name" value="LysM_dom_sf"/>
</dbReference>
<feature type="compositionally biased region" description="Low complexity" evidence="1">
    <location>
        <begin position="38"/>
        <end position="51"/>
    </location>
</feature>
<comment type="caution">
    <text evidence="3">The sequence shown here is derived from an EMBL/GenBank/DDBJ whole genome shotgun (WGS) entry which is preliminary data.</text>
</comment>
<dbReference type="PANTHER" id="PTHR20932">
    <property type="entry name" value="LYSM AND PUTATIVE PEPTIDOGLYCAN-BINDING DOMAIN-CONTAINING PROTEIN"/>
    <property type="match status" value="1"/>
</dbReference>
<feature type="region of interest" description="Disordered" evidence="1">
    <location>
        <begin position="292"/>
        <end position="314"/>
    </location>
</feature>
<dbReference type="InterPro" id="IPR018392">
    <property type="entry name" value="LysM"/>
</dbReference>
<feature type="region of interest" description="Disordered" evidence="1">
    <location>
        <begin position="32"/>
        <end position="55"/>
    </location>
</feature>
<proteinExistence type="predicted"/>
<organism evidence="3 4">
    <name type="scientific">Iris pallida</name>
    <name type="common">Sweet iris</name>
    <dbReference type="NCBI Taxonomy" id="29817"/>
    <lineage>
        <taxon>Eukaryota</taxon>
        <taxon>Viridiplantae</taxon>
        <taxon>Streptophyta</taxon>
        <taxon>Embryophyta</taxon>
        <taxon>Tracheophyta</taxon>
        <taxon>Spermatophyta</taxon>
        <taxon>Magnoliopsida</taxon>
        <taxon>Liliopsida</taxon>
        <taxon>Asparagales</taxon>
        <taxon>Iridaceae</taxon>
        <taxon>Iridoideae</taxon>
        <taxon>Irideae</taxon>
        <taxon>Iris</taxon>
    </lineage>
</organism>
<feature type="compositionally biased region" description="Polar residues" evidence="1">
    <location>
        <begin position="113"/>
        <end position="124"/>
    </location>
</feature>
<gene>
    <name evidence="3" type="ORF">M6B38_145395</name>
</gene>
<feature type="region of interest" description="Disordered" evidence="1">
    <location>
        <begin position="188"/>
        <end position="237"/>
    </location>
</feature>
<dbReference type="CDD" id="cd00118">
    <property type="entry name" value="LysM"/>
    <property type="match status" value="1"/>
</dbReference>
<evidence type="ECO:0000313" key="4">
    <source>
        <dbReference type="Proteomes" id="UP001140949"/>
    </source>
</evidence>
<feature type="compositionally biased region" description="Polar residues" evidence="1">
    <location>
        <begin position="292"/>
        <end position="312"/>
    </location>
</feature>
<dbReference type="PROSITE" id="PS51782">
    <property type="entry name" value="LYSM"/>
    <property type="match status" value="1"/>
</dbReference>